<sequence>MMLLSTQLFGDNNANRVHLRWLPFVVNLDEMGSYSSSSAALAWLYRCMCRVANKNVTKLASPLQLLQSWIFWWFSTLRPHGFDDFTFLLAFSVLTIDPVVLFVWETYAVLDVLVVVHPKILIEEYCRLWWVVTSLMYFAMIEWHQVDRVVSQLDDVQHVPEPSLNIDGLHAKNGRGGDRWFPSYFQTWHLHWINRVDSVLSIQRVADPGPSAKYLDLWHRVAHMILSPDAVFDDPRPVEIPIDAFHRGSSQAPARMQVPNLDVIARNEV</sequence>
<dbReference type="Pfam" id="PF10536">
    <property type="entry name" value="PMD"/>
    <property type="match status" value="1"/>
</dbReference>
<dbReference type="InterPro" id="IPR044824">
    <property type="entry name" value="MAIN-like"/>
</dbReference>
<evidence type="ECO:0000313" key="2">
    <source>
        <dbReference type="EMBL" id="RYR67942.1"/>
    </source>
</evidence>
<dbReference type="PANTHER" id="PTHR46033">
    <property type="entry name" value="PROTEIN MAIN-LIKE 2"/>
    <property type="match status" value="1"/>
</dbReference>
<evidence type="ECO:0000259" key="1">
    <source>
        <dbReference type="Pfam" id="PF10536"/>
    </source>
</evidence>
<dbReference type="Proteomes" id="UP000289738">
    <property type="component" value="Chromosome A03"/>
</dbReference>
<feature type="domain" description="Aminotransferase-like plant mobile" evidence="1">
    <location>
        <begin position="1"/>
        <end position="218"/>
    </location>
</feature>
<accession>A0A445DXM3</accession>
<dbReference type="GO" id="GO:0010073">
    <property type="term" value="P:meristem maintenance"/>
    <property type="evidence" value="ECO:0007669"/>
    <property type="project" value="InterPro"/>
</dbReference>
<organism evidence="2 3">
    <name type="scientific">Arachis hypogaea</name>
    <name type="common">Peanut</name>
    <dbReference type="NCBI Taxonomy" id="3818"/>
    <lineage>
        <taxon>Eukaryota</taxon>
        <taxon>Viridiplantae</taxon>
        <taxon>Streptophyta</taxon>
        <taxon>Embryophyta</taxon>
        <taxon>Tracheophyta</taxon>
        <taxon>Spermatophyta</taxon>
        <taxon>Magnoliopsida</taxon>
        <taxon>eudicotyledons</taxon>
        <taxon>Gunneridae</taxon>
        <taxon>Pentapetalae</taxon>
        <taxon>rosids</taxon>
        <taxon>fabids</taxon>
        <taxon>Fabales</taxon>
        <taxon>Fabaceae</taxon>
        <taxon>Papilionoideae</taxon>
        <taxon>50 kb inversion clade</taxon>
        <taxon>dalbergioids sensu lato</taxon>
        <taxon>Dalbergieae</taxon>
        <taxon>Pterocarpus clade</taxon>
        <taxon>Arachis</taxon>
    </lineage>
</organism>
<comment type="caution">
    <text evidence="2">The sequence shown here is derived from an EMBL/GenBank/DDBJ whole genome shotgun (WGS) entry which is preliminary data.</text>
</comment>
<keyword evidence="3" id="KW-1185">Reference proteome</keyword>
<dbReference type="InterPro" id="IPR019557">
    <property type="entry name" value="AminoTfrase-like_pln_mobile"/>
</dbReference>
<proteinExistence type="predicted"/>
<dbReference type="EMBL" id="SDMP01000003">
    <property type="protein sequence ID" value="RYR67942.1"/>
    <property type="molecule type" value="Genomic_DNA"/>
</dbReference>
<reference evidence="2 3" key="1">
    <citation type="submission" date="2019-01" db="EMBL/GenBank/DDBJ databases">
        <title>Sequencing of cultivated peanut Arachis hypogaea provides insights into genome evolution and oil improvement.</title>
        <authorList>
            <person name="Chen X."/>
        </authorList>
    </citation>
    <scope>NUCLEOTIDE SEQUENCE [LARGE SCALE GENOMIC DNA]</scope>
    <source>
        <strain evidence="3">cv. Fuhuasheng</strain>
        <tissue evidence="2">Leaves</tissue>
    </source>
</reference>
<protein>
    <recommendedName>
        <fullName evidence="1">Aminotransferase-like plant mobile domain-containing protein</fullName>
    </recommendedName>
</protein>
<dbReference type="AlphaFoldDB" id="A0A445DXM3"/>
<name>A0A445DXM3_ARAHY</name>
<dbReference type="PANTHER" id="PTHR46033:SF8">
    <property type="entry name" value="PROTEIN MAINTENANCE OF MERISTEMS-LIKE"/>
    <property type="match status" value="1"/>
</dbReference>
<gene>
    <name evidence="2" type="ORF">Ahy_A03g014415</name>
</gene>
<evidence type="ECO:0000313" key="3">
    <source>
        <dbReference type="Proteomes" id="UP000289738"/>
    </source>
</evidence>